<dbReference type="Proteomes" id="UP000599024">
    <property type="component" value="Unassembled WGS sequence"/>
</dbReference>
<dbReference type="SUPFAM" id="SSF47781">
    <property type="entry name" value="RuvA domain 2-like"/>
    <property type="match status" value="1"/>
</dbReference>
<dbReference type="InterPro" id="IPR010994">
    <property type="entry name" value="RuvA_2-like"/>
</dbReference>
<dbReference type="SUPFAM" id="SSF50249">
    <property type="entry name" value="Nucleic acid-binding proteins"/>
    <property type="match status" value="1"/>
</dbReference>
<accession>A0A8J6N9G8</accession>
<comment type="domain">
    <text evidence="6">Has three domains with a flexible linker between the domains II and III and assumes an 'L' shape. Domain III is highly mobile and contacts RuvB.</text>
</comment>
<dbReference type="Gene3D" id="1.10.150.20">
    <property type="entry name" value="5' to 3' exonuclease, C-terminal subdomain"/>
    <property type="match status" value="1"/>
</dbReference>
<proteinExistence type="inferred from homology"/>
<comment type="caution">
    <text evidence="6">Lacks conserved residue(s) required for the propagation of feature annotation.</text>
</comment>
<evidence type="ECO:0000256" key="6">
    <source>
        <dbReference type="HAMAP-Rule" id="MF_00031"/>
    </source>
</evidence>
<evidence type="ECO:0000256" key="3">
    <source>
        <dbReference type="ARBA" id="ARBA00023125"/>
    </source>
</evidence>
<feature type="region of interest" description="Domain I" evidence="6">
    <location>
        <begin position="1"/>
        <end position="64"/>
    </location>
</feature>
<dbReference type="InterPro" id="IPR012340">
    <property type="entry name" value="NA-bd_OB-fold"/>
</dbReference>
<evidence type="ECO:0000256" key="2">
    <source>
        <dbReference type="ARBA" id="ARBA00022763"/>
    </source>
</evidence>
<evidence type="ECO:0000256" key="4">
    <source>
        <dbReference type="ARBA" id="ARBA00023172"/>
    </source>
</evidence>
<dbReference type="InterPro" id="IPR013849">
    <property type="entry name" value="DNA_helicase_Holl-junc_RuvA_I"/>
</dbReference>
<comment type="caution">
    <text evidence="8">The sequence shown here is derived from an EMBL/GenBank/DDBJ whole genome shotgun (WGS) entry which is preliminary data.</text>
</comment>
<feature type="domain" description="Helix-hairpin-helix DNA-binding motif class 1" evidence="7">
    <location>
        <begin position="73"/>
        <end position="92"/>
    </location>
</feature>
<dbReference type="HAMAP" id="MF_00031">
    <property type="entry name" value="DNA_HJ_migration_RuvA"/>
    <property type="match status" value="1"/>
</dbReference>
<dbReference type="GO" id="GO:0048476">
    <property type="term" value="C:Holliday junction resolvase complex"/>
    <property type="evidence" value="ECO:0007669"/>
    <property type="project" value="UniProtKB-UniRule"/>
</dbReference>
<dbReference type="SUPFAM" id="SSF46929">
    <property type="entry name" value="DNA helicase RuvA subunit, C-terminal domain"/>
    <property type="match status" value="1"/>
</dbReference>
<dbReference type="InterPro" id="IPR000085">
    <property type="entry name" value="RuvA"/>
</dbReference>
<dbReference type="InterPro" id="IPR036267">
    <property type="entry name" value="RuvA_C_sf"/>
</dbReference>
<sequence length="206" mass="21847">MIATLSGSLLIRSQDRVVIDVGGVGYEVFLSTDSLSRLPETGDSVFLYIYTQVREDAIVLFGFLEEGEKEMFLILRSVSGVGPKLALSVLSGLRVPDLCQAIVDRDIKRLVALPGIGKKTAERVCVDLQEKVAHLAVSTAAPGGGMAVASPMGSTAADALSALINLGYPDPMAQQALSAVRKRLGEDSFGALQVAELIRECLRTLA</sequence>
<comment type="subunit">
    <text evidence="6">Homotetramer. Forms an RuvA(8)-RuvB(12)-Holliday junction (HJ) complex. HJ DNA is sandwiched between 2 RuvA tetramers; dsDNA enters through RuvA and exits via RuvB. An RuvB hexamer assembles on each DNA strand where it exits the tetramer. Each RuvB hexamer is contacted by two RuvA subunits (via domain III) on 2 adjacent RuvB subunits; this complex drives branch migration. In the full resolvosome a probable DNA-RuvA(4)-RuvB(12)-RuvC(2) complex forms which resolves the HJ.</text>
</comment>
<dbReference type="Gene3D" id="1.10.8.10">
    <property type="entry name" value="DNA helicase RuvA subunit, C-terminal domain"/>
    <property type="match status" value="1"/>
</dbReference>
<evidence type="ECO:0000259" key="7">
    <source>
        <dbReference type="SMART" id="SM00278"/>
    </source>
</evidence>
<keyword evidence="1 6" id="KW-0963">Cytoplasm</keyword>
<dbReference type="NCBIfam" id="TIGR00084">
    <property type="entry name" value="ruvA"/>
    <property type="match status" value="1"/>
</dbReference>
<evidence type="ECO:0000256" key="1">
    <source>
        <dbReference type="ARBA" id="ARBA00022490"/>
    </source>
</evidence>
<feature type="region of interest" description="Domain III" evidence="6">
    <location>
        <begin position="155"/>
        <end position="206"/>
    </location>
</feature>
<organism evidence="8 9">
    <name type="scientific">Candidatus Desulfatifera sulfidica</name>
    <dbReference type="NCBI Taxonomy" id="2841691"/>
    <lineage>
        <taxon>Bacteria</taxon>
        <taxon>Pseudomonadati</taxon>
        <taxon>Thermodesulfobacteriota</taxon>
        <taxon>Desulfobulbia</taxon>
        <taxon>Desulfobulbales</taxon>
        <taxon>Desulfobulbaceae</taxon>
        <taxon>Candidatus Desulfatifera</taxon>
    </lineage>
</organism>
<gene>
    <name evidence="6 8" type="primary">ruvA</name>
    <name evidence="8" type="ORF">H8E79_03620</name>
</gene>
<dbReference type="InterPro" id="IPR011114">
    <property type="entry name" value="RuvA_C"/>
</dbReference>
<dbReference type="Gene3D" id="2.40.50.140">
    <property type="entry name" value="Nucleic acid-binding proteins"/>
    <property type="match status" value="1"/>
</dbReference>
<dbReference type="GO" id="GO:0005524">
    <property type="term" value="F:ATP binding"/>
    <property type="evidence" value="ECO:0007669"/>
    <property type="project" value="InterPro"/>
</dbReference>
<dbReference type="CDD" id="cd14332">
    <property type="entry name" value="UBA_RuvA_C"/>
    <property type="match status" value="1"/>
</dbReference>
<keyword evidence="5 6" id="KW-0234">DNA repair</keyword>
<keyword evidence="3 6" id="KW-0238">DNA-binding</keyword>
<dbReference type="EMBL" id="JACNLK010000032">
    <property type="protein sequence ID" value="MBC8208242.1"/>
    <property type="molecule type" value="Genomic_DNA"/>
</dbReference>
<dbReference type="GO" id="GO:0006310">
    <property type="term" value="P:DNA recombination"/>
    <property type="evidence" value="ECO:0007669"/>
    <property type="project" value="UniProtKB-UniRule"/>
</dbReference>
<keyword evidence="2 6" id="KW-0227">DNA damage</keyword>
<dbReference type="GO" id="GO:0005737">
    <property type="term" value="C:cytoplasm"/>
    <property type="evidence" value="ECO:0007669"/>
    <property type="project" value="UniProtKB-SubCell"/>
</dbReference>
<comment type="function">
    <text evidence="6">The RuvA-RuvB-RuvC complex processes Holliday junction (HJ) DNA during genetic recombination and DNA repair, while the RuvA-RuvB complex plays an important role in the rescue of blocked DNA replication forks via replication fork reversal (RFR). RuvA specifically binds to HJ cruciform DNA, conferring on it an open structure. The RuvB hexamer acts as an ATP-dependent pump, pulling dsDNA into and through the RuvAB complex. HJ branch migration allows RuvC to scan DNA until it finds its consensus sequence, where it cleaves and resolves the cruciform DNA.</text>
</comment>
<protein>
    <recommendedName>
        <fullName evidence="6">Holliday junction branch migration complex subunit RuvA</fullName>
    </recommendedName>
</protein>
<evidence type="ECO:0000313" key="9">
    <source>
        <dbReference type="Proteomes" id="UP000599024"/>
    </source>
</evidence>
<comment type="similarity">
    <text evidence="6">Belongs to the RuvA family.</text>
</comment>
<feature type="domain" description="Helix-hairpin-helix DNA-binding motif class 1" evidence="7">
    <location>
        <begin position="108"/>
        <end position="127"/>
    </location>
</feature>
<dbReference type="Pfam" id="PF07499">
    <property type="entry name" value="RuvA_C"/>
    <property type="match status" value="1"/>
</dbReference>
<reference evidence="8 9" key="1">
    <citation type="submission" date="2020-08" db="EMBL/GenBank/DDBJ databases">
        <title>Bridging the membrane lipid divide: bacteria of the FCB group superphylum have the potential to synthesize archaeal ether lipids.</title>
        <authorList>
            <person name="Villanueva L."/>
            <person name="Von Meijenfeldt F.A.B."/>
            <person name="Westbye A.B."/>
            <person name="Yadav S."/>
            <person name="Hopmans E.C."/>
            <person name="Dutilh B.E."/>
            <person name="Sinninghe Damste J.S."/>
        </authorList>
    </citation>
    <scope>NUCLEOTIDE SEQUENCE [LARGE SCALE GENOMIC DNA]</scope>
    <source>
        <strain evidence="8">NIOZ-UU81</strain>
    </source>
</reference>
<comment type="subcellular location">
    <subcellularLocation>
        <location evidence="6">Cytoplasm</location>
    </subcellularLocation>
</comment>
<evidence type="ECO:0000313" key="8">
    <source>
        <dbReference type="EMBL" id="MBC8208242.1"/>
    </source>
</evidence>
<name>A0A8J6N9G8_9BACT</name>
<dbReference type="GO" id="GO:0009378">
    <property type="term" value="F:four-way junction helicase activity"/>
    <property type="evidence" value="ECO:0007669"/>
    <property type="project" value="InterPro"/>
</dbReference>
<dbReference type="GO" id="GO:0009379">
    <property type="term" value="C:Holliday junction helicase complex"/>
    <property type="evidence" value="ECO:0007669"/>
    <property type="project" value="InterPro"/>
</dbReference>
<dbReference type="GO" id="GO:0000400">
    <property type="term" value="F:four-way junction DNA binding"/>
    <property type="evidence" value="ECO:0007669"/>
    <property type="project" value="UniProtKB-UniRule"/>
</dbReference>
<dbReference type="InterPro" id="IPR003583">
    <property type="entry name" value="Hlx-hairpin-Hlx_DNA-bd_motif"/>
</dbReference>
<dbReference type="AlphaFoldDB" id="A0A8J6N9G8"/>
<dbReference type="Pfam" id="PF01330">
    <property type="entry name" value="RuvA_N"/>
    <property type="match status" value="1"/>
</dbReference>
<dbReference type="SMART" id="SM00278">
    <property type="entry name" value="HhH1"/>
    <property type="match status" value="2"/>
</dbReference>
<dbReference type="Pfam" id="PF14520">
    <property type="entry name" value="HHH_5"/>
    <property type="match status" value="1"/>
</dbReference>
<keyword evidence="4 6" id="KW-0233">DNA recombination</keyword>
<dbReference type="GO" id="GO:0006281">
    <property type="term" value="P:DNA repair"/>
    <property type="evidence" value="ECO:0007669"/>
    <property type="project" value="UniProtKB-UniRule"/>
</dbReference>
<evidence type="ECO:0000256" key="5">
    <source>
        <dbReference type="ARBA" id="ARBA00023204"/>
    </source>
</evidence>